<evidence type="ECO:0000313" key="2">
    <source>
        <dbReference type="Proteomes" id="UP000017174"/>
    </source>
</evidence>
<dbReference type="EMBL" id="AXZG01000062">
    <property type="protein sequence ID" value="ERT64290.1"/>
    <property type="molecule type" value="Genomic_DNA"/>
</dbReference>
<organism evidence="1 2">
    <name type="scientific">Rothia aeria F0184</name>
    <dbReference type="NCBI Taxonomy" id="888019"/>
    <lineage>
        <taxon>Bacteria</taxon>
        <taxon>Bacillati</taxon>
        <taxon>Actinomycetota</taxon>
        <taxon>Actinomycetes</taxon>
        <taxon>Micrococcales</taxon>
        <taxon>Micrococcaceae</taxon>
        <taxon>Rothia</taxon>
    </lineage>
</organism>
<comment type="caution">
    <text evidence="1">The sequence shown here is derived from an EMBL/GenBank/DDBJ whole genome shotgun (WGS) entry which is preliminary data.</text>
</comment>
<dbReference type="AlphaFoldDB" id="U7UY88"/>
<evidence type="ECO:0000313" key="1">
    <source>
        <dbReference type="EMBL" id="ERT64290.1"/>
    </source>
</evidence>
<dbReference type="HOGENOM" id="CLU_2467085_0_0_11"/>
<gene>
    <name evidence="1" type="ORF">HMPREF0742_02329</name>
</gene>
<proteinExistence type="predicted"/>
<accession>U7UY88</accession>
<dbReference type="Proteomes" id="UP000017174">
    <property type="component" value="Unassembled WGS sequence"/>
</dbReference>
<sequence>MGQIVQYIAYGGEGKLLCCIFGYVCGFEDTVEGVVAVMGRAAFEVSAADEVAGFVVAVATFDEGPGWGLPWRASDGLGRCVFECAGCF</sequence>
<protein>
    <submittedName>
        <fullName evidence="1">Uncharacterized protein</fullName>
    </submittedName>
</protein>
<reference evidence="1 2" key="1">
    <citation type="submission" date="2013-08" db="EMBL/GenBank/DDBJ databases">
        <authorList>
            <person name="Weinstock G."/>
            <person name="Sodergren E."/>
            <person name="Wylie T."/>
            <person name="Fulton L."/>
            <person name="Fulton R."/>
            <person name="Fronick C."/>
            <person name="O'Laughlin M."/>
            <person name="Godfrey J."/>
            <person name="Miner T."/>
            <person name="Herter B."/>
            <person name="Appelbaum E."/>
            <person name="Cordes M."/>
            <person name="Lek S."/>
            <person name="Wollam A."/>
            <person name="Pepin K.H."/>
            <person name="Palsikar V.B."/>
            <person name="Mitreva M."/>
            <person name="Wilson R.K."/>
        </authorList>
    </citation>
    <scope>NUCLEOTIDE SEQUENCE [LARGE SCALE GENOMIC DNA]</scope>
    <source>
        <strain evidence="1 2">F0184</strain>
    </source>
</reference>
<name>U7UY88_9MICC</name>